<protein>
    <submittedName>
        <fullName evidence="2">Uncharacterized protein</fullName>
    </submittedName>
</protein>
<evidence type="ECO:0000256" key="1">
    <source>
        <dbReference type="SAM" id="MobiDB-lite"/>
    </source>
</evidence>
<gene>
    <name evidence="2" type="ORF">Fcan01_03676</name>
</gene>
<evidence type="ECO:0000313" key="3">
    <source>
        <dbReference type="Proteomes" id="UP000198287"/>
    </source>
</evidence>
<proteinExistence type="predicted"/>
<name>A0A226F2Y2_FOLCA</name>
<organism evidence="2 3">
    <name type="scientific">Folsomia candida</name>
    <name type="common">Springtail</name>
    <dbReference type="NCBI Taxonomy" id="158441"/>
    <lineage>
        <taxon>Eukaryota</taxon>
        <taxon>Metazoa</taxon>
        <taxon>Ecdysozoa</taxon>
        <taxon>Arthropoda</taxon>
        <taxon>Hexapoda</taxon>
        <taxon>Collembola</taxon>
        <taxon>Entomobryomorpha</taxon>
        <taxon>Isotomoidea</taxon>
        <taxon>Isotomidae</taxon>
        <taxon>Proisotominae</taxon>
        <taxon>Folsomia</taxon>
    </lineage>
</organism>
<sequence length="875" mass="98109">MHNGFDDWDFEERFSTNGDELYEIESNYYMEQEDFHAQQAQENESDKLSSYYLDEEFQRQQIRDTQSAPGHLSCKSNCNFDDSVPESSLTKKFLDYTDDCGSEELVKLLDSTNFETIVLYANYNTRNFAGPKEHYSSESDSEIMDYIQDSARRRKKGRNLKPCTGVKSGYTLTRHHKGDFFGNDKNLDKSSRSGGFGEASVMRNILTRREQQMLGVDVSEVAPIMSTPSTRAVPKSPKCFRITPRTQDEDIQQELNSARGYTARKSGRTPSTEVLKKYDGVLRIESIKIVQYDDPSAAGDFICHDSQDQLSKLENKFPDDLGDRAIITATKKFKEAVLQRLPIEPKFVLGKPSSSPRESIECFKCIKLNSNDSPKPYLHVSSTANLDKSCLPVPSLPSLELCRWSGVHNLNNVHLLEYETPKFTRQWFRPAASLSHRQAHFSPTSWAARRPETYSKFSPTYQTSCGNLSKLGCSSCDDVRPQISQSETKWSKERRNKKIQFAYTSHESFFNSTRAERSQEIENCYTTFENASVSTTLSRSVCSRRSDASKEILSENISSADSASLINYHVDQVPNVDEDVSISDDSSAPSLAFIAHKSSSCTISSSTTWVVCQALQPLKINSASYTILQPSARSREKALSDNGSSAHSESSSTKESFFTATFSDSSNDSTFDAVETPSHRPSVDSDEHDCCFDEIEMTDRMAFKFLLDENGSEVEISVTLPFSVPTTDLPIESPLMAAAVLKKAQELVLANAGFIASDDEDSEAFEDKEKCWTDFKKEGVPTKRLHAALQGPISMDKLLCLTTTTTHNCAKDGRVGVAATELDNVENVAHIDEGSLGRTLYTKKIINFLCNIFLCKCCRGQLKVFPENINVEQRN</sequence>
<dbReference type="EMBL" id="LNIX01000001">
    <property type="protein sequence ID" value="OXA64142.1"/>
    <property type="molecule type" value="Genomic_DNA"/>
</dbReference>
<feature type="compositionally biased region" description="Basic and acidic residues" evidence="1">
    <location>
        <begin position="677"/>
        <end position="687"/>
    </location>
</feature>
<dbReference type="Proteomes" id="UP000198287">
    <property type="component" value="Unassembled WGS sequence"/>
</dbReference>
<comment type="caution">
    <text evidence="2">The sequence shown here is derived from an EMBL/GenBank/DDBJ whole genome shotgun (WGS) entry which is preliminary data.</text>
</comment>
<evidence type="ECO:0000313" key="2">
    <source>
        <dbReference type="EMBL" id="OXA64142.1"/>
    </source>
</evidence>
<reference evidence="2 3" key="1">
    <citation type="submission" date="2015-12" db="EMBL/GenBank/DDBJ databases">
        <title>The genome of Folsomia candida.</title>
        <authorList>
            <person name="Faddeeva A."/>
            <person name="Derks M.F."/>
            <person name="Anvar Y."/>
            <person name="Smit S."/>
            <person name="Van Straalen N."/>
            <person name="Roelofs D."/>
        </authorList>
    </citation>
    <scope>NUCLEOTIDE SEQUENCE [LARGE SCALE GENOMIC DNA]</scope>
    <source>
        <strain evidence="2 3">VU population</strain>
        <tissue evidence="2">Whole body</tissue>
    </source>
</reference>
<accession>A0A226F2Y2</accession>
<feature type="region of interest" description="Disordered" evidence="1">
    <location>
        <begin position="665"/>
        <end position="687"/>
    </location>
</feature>
<keyword evidence="3" id="KW-1185">Reference proteome</keyword>
<dbReference type="AlphaFoldDB" id="A0A226F2Y2"/>